<reference evidence="2" key="1">
    <citation type="journal article" date="2019" name="Int. J. Syst. Evol. Microbiol.">
        <title>The Global Catalogue of Microorganisms (GCM) 10K type strain sequencing project: providing services to taxonomists for standard genome sequencing and annotation.</title>
        <authorList>
            <consortium name="The Broad Institute Genomics Platform"/>
            <consortium name="The Broad Institute Genome Sequencing Center for Infectious Disease"/>
            <person name="Wu L."/>
            <person name="Ma J."/>
        </authorList>
    </citation>
    <scope>NUCLEOTIDE SEQUENCE [LARGE SCALE GENOMIC DNA]</scope>
    <source>
        <strain evidence="2">NBRC 103166</strain>
    </source>
</reference>
<evidence type="ECO:0000313" key="2">
    <source>
        <dbReference type="Proteomes" id="UP001157353"/>
    </source>
</evidence>
<proteinExistence type="predicted"/>
<gene>
    <name evidence="1" type="ORF">GCM10007916_11840</name>
</gene>
<dbReference type="EMBL" id="BSPQ01000002">
    <property type="protein sequence ID" value="GLS90117.1"/>
    <property type="molecule type" value="Genomic_DNA"/>
</dbReference>
<accession>A0ABQ6DYF7</accession>
<keyword evidence="2" id="KW-1185">Reference proteome</keyword>
<name>A0ABQ6DYF7_9GAMM</name>
<protein>
    <submittedName>
        <fullName evidence="1">Uncharacterized protein</fullName>
    </submittedName>
</protein>
<comment type="caution">
    <text evidence="1">The sequence shown here is derived from an EMBL/GenBank/DDBJ whole genome shotgun (WGS) entry which is preliminary data.</text>
</comment>
<sequence length="56" mass="6290">MIIVKTKCVKAGSEVKLKNQTIANHEQLIKMRKIRKARIEKPTADSATQINSTLVL</sequence>
<dbReference type="Proteomes" id="UP001157353">
    <property type="component" value="Unassembled WGS sequence"/>
</dbReference>
<evidence type="ECO:0000313" key="1">
    <source>
        <dbReference type="EMBL" id="GLS90117.1"/>
    </source>
</evidence>
<organism evidence="1 2">
    <name type="scientific">Psychromonas marina</name>
    <dbReference type="NCBI Taxonomy" id="88364"/>
    <lineage>
        <taxon>Bacteria</taxon>
        <taxon>Pseudomonadati</taxon>
        <taxon>Pseudomonadota</taxon>
        <taxon>Gammaproteobacteria</taxon>
        <taxon>Alteromonadales</taxon>
        <taxon>Psychromonadaceae</taxon>
        <taxon>Psychromonas</taxon>
    </lineage>
</organism>